<dbReference type="EC" id="2.7.13.3" evidence="2"/>
<evidence type="ECO:0000256" key="4">
    <source>
        <dbReference type="ARBA" id="ARBA00022679"/>
    </source>
</evidence>
<dbReference type="GO" id="GO:0000155">
    <property type="term" value="F:phosphorelay sensor kinase activity"/>
    <property type="evidence" value="ECO:0007669"/>
    <property type="project" value="InterPro"/>
</dbReference>
<dbReference type="PANTHER" id="PTHR43065:SF49">
    <property type="entry name" value="HISTIDINE KINASE"/>
    <property type="match status" value="1"/>
</dbReference>
<dbReference type="InterPro" id="IPR003018">
    <property type="entry name" value="GAF"/>
</dbReference>
<dbReference type="Gene3D" id="3.40.50.2300">
    <property type="match status" value="1"/>
</dbReference>
<dbReference type="PROSITE" id="PS50109">
    <property type="entry name" value="HIS_KIN"/>
    <property type="match status" value="1"/>
</dbReference>
<dbReference type="Gene3D" id="3.30.450.40">
    <property type="match status" value="1"/>
</dbReference>
<dbReference type="CDD" id="cd00082">
    <property type="entry name" value="HisKA"/>
    <property type="match status" value="1"/>
</dbReference>
<dbReference type="PANTHER" id="PTHR43065">
    <property type="entry name" value="SENSOR HISTIDINE KINASE"/>
    <property type="match status" value="1"/>
</dbReference>
<dbReference type="PROSITE" id="PS50110">
    <property type="entry name" value="RESPONSE_REGULATORY"/>
    <property type="match status" value="1"/>
</dbReference>
<dbReference type="InterPro" id="IPR004358">
    <property type="entry name" value="Sig_transdc_His_kin-like_C"/>
</dbReference>
<dbReference type="Pfam" id="PF00512">
    <property type="entry name" value="HisKA"/>
    <property type="match status" value="1"/>
</dbReference>
<dbReference type="InterPro" id="IPR011006">
    <property type="entry name" value="CheY-like_superfamily"/>
</dbReference>
<dbReference type="Pfam" id="PF01590">
    <property type="entry name" value="GAF"/>
    <property type="match status" value="1"/>
</dbReference>
<evidence type="ECO:0000256" key="2">
    <source>
        <dbReference type="ARBA" id="ARBA00012438"/>
    </source>
</evidence>
<dbReference type="SMART" id="SM00387">
    <property type="entry name" value="HATPase_c"/>
    <property type="match status" value="1"/>
</dbReference>
<protein>
    <recommendedName>
        <fullName evidence="2">histidine kinase</fullName>
        <ecNumber evidence="2">2.7.13.3</ecNumber>
    </recommendedName>
</protein>
<proteinExistence type="predicted"/>
<dbReference type="SUPFAM" id="SSF52172">
    <property type="entry name" value="CheY-like"/>
    <property type="match status" value="1"/>
</dbReference>
<keyword evidence="5" id="KW-0418">Kinase</keyword>
<evidence type="ECO:0000313" key="9">
    <source>
        <dbReference type="EMBL" id="TXC73468.1"/>
    </source>
</evidence>
<evidence type="ECO:0000256" key="5">
    <source>
        <dbReference type="ARBA" id="ARBA00022777"/>
    </source>
</evidence>
<dbReference type="InterPro" id="IPR036097">
    <property type="entry name" value="HisK_dim/P_sf"/>
</dbReference>
<dbReference type="SUPFAM" id="SSF55874">
    <property type="entry name" value="ATPase domain of HSP90 chaperone/DNA topoisomerase II/histidine kinase"/>
    <property type="match status" value="1"/>
</dbReference>
<comment type="catalytic activity">
    <reaction evidence="1">
        <text>ATP + protein L-histidine = ADP + protein N-phospho-L-histidine.</text>
        <dbReference type="EC" id="2.7.13.3"/>
    </reaction>
</comment>
<evidence type="ECO:0000256" key="1">
    <source>
        <dbReference type="ARBA" id="ARBA00000085"/>
    </source>
</evidence>
<dbReference type="InterPro" id="IPR035965">
    <property type="entry name" value="PAS-like_dom_sf"/>
</dbReference>
<sequence length="716" mass="77496">MATRPRQRAAIAASSKSCSATSAQWAYPARAHRRPIDRRGGAREMSGASDVGGSEERARLAALDSYAVLDTAPEQAFDDIARLAARLCGTPSAFVSLVDRDRQWFKARVGVDPSETPRNIAFCDHAIRGDAVMIVPDTARDPRFADNPLVTGDPFVRFYAGAPIIDSDGHALGTVCVIDTQPRTDFDGTDVLAALARQVAVQLELRRRIARDTDSVSVAENYRDLLWSRAIDVMVVTDVEGVVVESNPAWQRMFGPADAAHPITLLYAASETSPLRVPGEGEDGIQVQRRMMTANGDEVSIDWTLVRKNDLVFRIGRDQTRAIRAEEQLAHIQKMESLGQLTGGIAHDFNNLLTIILGNIETAMRRAKAGRTGDLARVLDHAREASERAANLTQRLLAFARRQSLDPVVIDPVALVTQLKDLFDRSLGGAHRVAYRQGDDVCKISIDPAQLENSLINLVVNARDAMPDGGTIEITVENVDLDSLADDDSAQDCQPGDYVRIAVRDEGIGMDAATRERVFEPFFTTKDHGKGTGLGLSQVMGFVAQSGGRVAVDTSVGKGTEISLWLPVAVDGEEQPGKRAPANGAGDVLLSPGRAQGNILLVEDNERLRSHVVELLGEAGYAIVEAVDGVQAVELLGSGTPPDLVLSDVKMPNLDGFQLSAEVRKRFPDMPILLMTGYAGKETPDYAAHDAMIAKPFTADRLLMQVETMLARIDAD</sequence>
<reference evidence="9 10" key="1">
    <citation type="submission" date="2019-08" db="EMBL/GenBank/DDBJ databases">
        <title>Sphingorhabdus soil sp. nov., isolated from arctic soil.</title>
        <authorList>
            <person name="Liu Y."/>
        </authorList>
    </citation>
    <scope>NUCLEOTIDE SEQUENCE [LARGE SCALE GENOMIC DNA]</scope>
    <source>
        <strain evidence="9 10">D-2Q-5-6</strain>
    </source>
</reference>
<keyword evidence="3 6" id="KW-0597">Phosphoprotein</keyword>
<evidence type="ECO:0000313" key="10">
    <source>
        <dbReference type="Proteomes" id="UP000321129"/>
    </source>
</evidence>
<feature type="domain" description="Histidine kinase" evidence="7">
    <location>
        <begin position="344"/>
        <end position="570"/>
    </location>
</feature>
<dbReference type="SUPFAM" id="SSF55781">
    <property type="entry name" value="GAF domain-like"/>
    <property type="match status" value="1"/>
</dbReference>
<dbReference type="Pfam" id="PF02518">
    <property type="entry name" value="HATPase_c"/>
    <property type="match status" value="1"/>
</dbReference>
<dbReference type="EMBL" id="VOPY01000001">
    <property type="protein sequence ID" value="TXC73468.1"/>
    <property type="molecule type" value="Genomic_DNA"/>
</dbReference>
<evidence type="ECO:0000256" key="6">
    <source>
        <dbReference type="PROSITE-ProRule" id="PRU00169"/>
    </source>
</evidence>
<name>A0A5C6URE3_9SPHN</name>
<feature type="modified residue" description="4-aspartylphosphate" evidence="6">
    <location>
        <position position="648"/>
    </location>
</feature>
<evidence type="ECO:0000259" key="7">
    <source>
        <dbReference type="PROSITE" id="PS50109"/>
    </source>
</evidence>
<comment type="caution">
    <text evidence="9">The sequence shown here is derived from an EMBL/GenBank/DDBJ whole genome shotgun (WGS) entry which is preliminary data.</text>
</comment>
<keyword evidence="10" id="KW-1185">Reference proteome</keyword>
<organism evidence="9 10">
    <name type="scientific">Flavisphingopyxis soli</name>
    <dbReference type="NCBI Taxonomy" id="2601267"/>
    <lineage>
        <taxon>Bacteria</taxon>
        <taxon>Pseudomonadati</taxon>
        <taxon>Pseudomonadota</taxon>
        <taxon>Alphaproteobacteria</taxon>
        <taxon>Sphingomonadales</taxon>
        <taxon>Sphingopyxidaceae</taxon>
        <taxon>Flavisphingopyxis</taxon>
    </lineage>
</organism>
<dbReference type="InterPro" id="IPR029016">
    <property type="entry name" value="GAF-like_dom_sf"/>
</dbReference>
<dbReference type="CDD" id="cd00156">
    <property type="entry name" value="REC"/>
    <property type="match status" value="1"/>
</dbReference>
<dbReference type="PRINTS" id="PR00344">
    <property type="entry name" value="BCTRLSENSOR"/>
</dbReference>
<dbReference type="Gene3D" id="3.30.565.10">
    <property type="entry name" value="Histidine kinase-like ATPase, C-terminal domain"/>
    <property type="match status" value="1"/>
</dbReference>
<dbReference type="InterPro" id="IPR005467">
    <property type="entry name" value="His_kinase_dom"/>
</dbReference>
<gene>
    <name evidence="9" type="ORF">FSZ31_01570</name>
</gene>
<dbReference type="Proteomes" id="UP000321129">
    <property type="component" value="Unassembled WGS sequence"/>
</dbReference>
<dbReference type="SUPFAM" id="SSF55785">
    <property type="entry name" value="PYP-like sensor domain (PAS domain)"/>
    <property type="match status" value="1"/>
</dbReference>
<dbReference type="SMART" id="SM00388">
    <property type="entry name" value="HisKA"/>
    <property type="match status" value="1"/>
</dbReference>
<dbReference type="AlphaFoldDB" id="A0A5C6URE3"/>
<evidence type="ECO:0000256" key="3">
    <source>
        <dbReference type="ARBA" id="ARBA00022553"/>
    </source>
</evidence>
<dbReference type="InterPro" id="IPR003661">
    <property type="entry name" value="HisK_dim/P_dom"/>
</dbReference>
<accession>A0A5C6URE3</accession>
<dbReference type="InterPro" id="IPR003594">
    <property type="entry name" value="HATPase_dom"/>
</dbReference>
<dbReference type="Pfam" id="PF00072">
    <property type="entry name" value="Response_reg"/>
    <property type="match status" value="1"/>
</dbReference>
<dbReference type="InterPro" id="IPR001789">
    <property type="entry name" value="Sig_transdc_resp-reg_receiver"/>
</dbReference>
<dbReference type="Gene3D" id="1.10.287.130">
    <property type="match status" value="1"/>
</dbReference>
<evidence type="ECO:0000259" key="8">
    <source>
        <dbReference type="PROSITE" id="PS50110"/>
    </source>
</evidence>
<feature type="domain" description="Response regulatory" evidence="8">
    <location>
        <begin position="598"/>
        <end position="710"/>
    </location>
</feature>
<dbReference type="SMART" id="SM00065">
    <property type="entry name" value="GAF"/>
    <property type="match status" value="1"/>
</dbReference>
<dbReference type="SUPFAM" id="SSF47384">
    <property type="entry name" value="Homodimeric domain of signal transducing histidine kinase"/>
    <property type="match status" value="1"/>
</dbReference>
<dbReference type="InterPro" id="IPR036890">
    <property type="entry name" value="HATPase_C_sf"/>
</dbReference>
<dbReference type="SMART" id="SM00448">
    <property type="entry name" value="REC"/>
    <property type="match status" value="1"/>
</dbReference>
<keyword evidence="4" id="KW-0808">Transferase</keyword>